<dbReference type="AlphaFoldDB" id="J0WS42"/>
<dbReference type="Proteomes" id="UP000006514">
    <property type="component" value="Unassembled WGS sequence"/>
</dbReference>
<dbReference type="OrthoDB" id="2575973at2759"/>
<keyword evidence="1" id="KW-1133">Transmembrane helix</keyword>
<dbReference type="InParanoid" id="J0WS42"/>
<organism evidence="3 4">
    <name type="scientific">Auricularia subglabra (strain TFB-10046 / SS5)</name>
    <name type="common">White-rot fungus</name>
    <name type="synonym">Auricularia delicata (strain TFB10046)</name>
    <dbReference type="NCBI Taxonomy" id="717982"/>
    <lineage>
        <taxon>Eukaryota</taxon>
        <taxon>Fungi</taxon>
        <taxon>Dikarya</taxon>
        <taxon>Basidiomycota</taxon>
        <taxon>Agaricomycotina</taxon>
        <taxon>Agaricomycetes</taxon>
        <taxon>Auriculariales</taxon>
        <taxon>Auriculariaceae</taxon>
        <taxon>Auricularia</taxon>
    </lineage>
</organism>
<keyword evidence="1" id="KW-0812">Transmembrane</keyword>
<gene>
    <name evidence="3" type="ORF">AURDEDRAFT_175289</name>
</gene>
<evidence type="ECO:0000256" key="2">
    <source>
        <dbReference type="SAM" id="SignalP"/>
    </source>
</evidence>
<evidence type="ECO:0000313" key="4">
    <source>
        <dbReference type="Proteomes" id="UP000006514"/>
    </source>
</evidence>
<dbReference type="OMA" id="SNKTHAT"/>
<protein>
    <recommendedName>
        <fullName evidence="5">Sc15 protein</fullName>
    </recommendedName>
</protein>
<feature type="signal peptide" evidence="2">
    <location>
        <begin position="1"/>
        <end position="19"/>
    </location>
</feature>
<keyword evidence="4" id="KW-1185">Reference proteome</keyword>
<feature type="chain" id="PRO_5003741375" description="Sc15 protein" evidence="2">
    <location>
        <begin position="20"/>
        <end position="178"/>
    </location>
</feature>
<reference evidence="4" key="1">
    <citation type="journal article" date="2012" name="Science">
        <title>The Paleozoic origin of enzymatic lignin decomposition reconstructed from 31 fungal genomes.</title>
        <authorList>
            <person name="Floudas D."/>
            <person name="Binder M."/>
            <person name="Riley R."/>
            <person name="Barry K."/>
            <person name="Blanchette R.A."/>
            <person name="Henrissat B."/>
            <person name="Martinez A.T."/>
            <person name="Otillar R."/>
            <person name="Spatafora J.W."/>
            <person name="Yadav J.S."/>
            <person name="Aerts A."/>
            <person name="Benoit I."/>
            <person name="Boyd A."/>
            <person name="Carlson A."/>
            <person name="Copeland A."/>
            <person name="Coutinho P.M."/>
            <person name="de Vries R.P."/>
            <person name="Ferreira P."/>
            <person name="Findley K."/>
            <person name="Foster B."/>
            <person name="Gaskell J."/>
            <person name="Glotzer D."/>
            <person name="Gorecki P."/>
            <person name="Heitman J."/>
            <person name="Hesse C."/>
            <person name="Hori C."/>
            <person name="Igarashi K."/>
            <person name="Jurgens J.A."/>
            <person name="Kallen N."/>
            <person name="Kersten P."/>
            <person name="Kohler A."/>
            <person name="Kuees U."/>
            <person name="Kumar T.K.A."/>
            <person name="Kuo A."/>
            <person name="LaButti K."/>
            <person name="Larrondo L.F."/>
            <person name="Lindquist E."/>
            <person name="Ling A."/>
            <person name="Lombard V."/>
            <person name="Lucas S."/>
            <person name="Lundell T."/>
            <person name="Martin R."/>
            <person name="McLaughlin D.J."/>
            <person name="Morgenstern I."/>
            <person name="Morin E."/>
            <person name="Murat C."/>
            <person name="Nagy L.G."/>
            <person name="Nolan M."/>
            <person name="Ohm R.A."/>
            <person name="Patyshakuliyeva A."/>
            <person name="Rokas A."/>
            <person name="Ruiz-Duenas F.J."/>
            <person name="Sabat G."/>
            <person name="Salamov A."/>
            <person name="Samejima M."/>
            <person name="Schmutz J."/>
            <person name="Slot J.C."/>
            <person name="St John F."/>
            <person name="Stenlid J."/>
            <person name="Sun H."/>
            <person name="Sun S."/>
            <person name="Syed K."/>
            <person name="Tsang A."/>
            <person name="Wiebenga A."/>
            <person name="Young D."/>
            <person name="Pisabarro A."/>
            <person name="Eastwood D.C."/>
            <person name="Martin F."/>
            <person name="Cullen D."/>
            <person name="Grigoriev I.V."/>
            <person name="Hibbett D.S."/>
        </authorList>
    </citation>
    <scope>NUCLEOTIDE SEQUENCE [LARGE SCALE GENOMIC DNA]</scope>
    <source>
        <strain evidence="4">TFB10046</strain>
    </source>
</reference>
<feature type="transmembrane region" description="Helical" evidence="1">
    <location>
        <begin position="152"/>
        <end position="176"/>
    </location>
</feature>
<dbReference type="EMBL" id="JH687884">
    <property type="protein sequence ID" value="EJD35641.1"/>
    <property type="molecule type" value="Genomic_DNA"/>
</dbReference>
<keyword evidence="1" id="KW-0472">Membrane</keyword>
<keyword evidence="2" id="KW-0732">Signal</keyword>
<name>J0WS42_AURST</name>
<evidence type="ECO:0000313" key="3">
    <source>
        <dbReference type="EMBL" id="EJD35641.1"/>
    </source>
</evidence>
<dbReference type="eggNOG" id="ENOG502RD46">
    <property type="taxonomic scope" value="Eukaryota"/>
</dbReference>
<sequence length="178" mass="17902">MRFSRIAAAFLALVPLAFASPAANADNSDIIGVLQTLQKSTQTILPQITQVAQDSNKTHATEAVKPLIDELTAASNTAVSALEAIQATNGATRPADPAVANLASSILSDITTTLNSAGVSSAVQPNEIIALDDGLSALLGLIGALMRDAMTLVATSVVGLAGFLLTVGLGLVLAGLGL</sequence>
<dbReference type="KEGG" id="adl:AURDEDRAFT_175289"/>
<evidence type="ECO:0000256" key="1">
    <source>
        <dbReference type="SAM" id="Phobius"/>
    </source>
</evidence>
<accession>J0WS42</accession>
<proteinExistence type="predicted"/>
<evidence type="ECO:0008006" key="5">
    <source>
        <dbReference type="Google" id="ProtNLM"/>
    </source>
</evidence>